<dbReference type="RefSeq" id="WP_138086983.1">
    <property type="nucleotide sequence ID" value="NZ_VAUV01000010.1"/>
</dbReference>
<dbReference type="Proteomes" id="UP000306196">
    <property type="component" value="Unassembled WGS sequence"/>
</dbReference>
<evidence type="ECO:0000259" key="2">
    <source>
        <dbReference type="Pfam" id="PF13088"/>
    </source>
</evidence>
<feature type="signal peptide" evidence="1">
    <location>
        <begin position="1"/>
        <end position="20"/>
    </location>
</feature>
<name>A0A5R8KCA5_9BACT</name>
<sequence length="369" mass="40490">MKRIFLAVSLASLALTPVLKSIPDQPAILQSEFIYEPGLYPQIHASTIEETPHGLVAAWFGGTHEKNPDVGIWVSRLVDGKWTESVEVANGVQHRNADGTVHRHPTWNPVLFQPKEGPLMLFYKAGPNPDAWWGMLTTSADGGKNWSHPQRLPEGILGPIKNRPIQLANGDILCPTSNESAEKVTKWNVHFERTTDLGKTWEKIGPLHDGIAIQAIQPSILVLGGGKLLAIGRSRQDRVFEVQSNDNGKTWGEMGLGSLPNNNSGTDATTLKDGRHVIVYNHIGGTPGKWGGKRTPLNVAVSKDGKVWQAALVLEDEPGEYSYPTVIQTSDGMIHITYTWKRQKVKHVVVDPATLVGRDFVDGNWPTAN</sequence>
<gene>
    <name evidence="3" type="ORF">FEM03_14440</name>
</gene>
<evidence type="ECO:0000313" key="3">
    <source>
        <dbReference type="EMBL" id="TLD69928.1"/>
    </source>
</evidence>
<dbReference type="PANTHER" id="PTHR43752">
    <property type="entry name" value="BNR/ASP-BOX REPEAT FAMILY PROTEIN"/>
    <property type="match status" value="1"/>
</dbReference>
<dbReference type="EMBL" id="VAUV01000010">
    <property type="protein sequence ID" value="TLD69928.1"/>
    <property type="molecule type" value="Genomic_DNA"/>
</dbReference>
<dbReference type="OrthoDB" id="41724at2"/>
<feature type="domain" description="Sialidase" evidence="2">
    <location>
        <begin position="55"/>
        <end position="336"/>
    </location>
</feature>
<dbReference type="CDD" id="cd15482">
    <property type="entry name" value="Sialidase_non-viral"/>
    <property type="match status" value="1"/>
</dbReference>
<keyword evidence="4" id="KW-1185">Reference proteome</keyword>
<evidence type="ECO:0000313" key="4">
    <source>
        <dbReference type="Proteomes" id="UP000306196"/>
    </source>
</evidence>
<protein>
    <submittedName>
        <fullName evidence="3">Sialidase</fullName>
    </submittedName>
</protein>
<accession>A0A5R8KCA5</accession>
<organism evidence="3 4">
    <name type="scientific">Phragmitibacter flavus</name>
    <dbReference type="NCBI Taxonomy" id="2576071"/>
    <lineage>
        <taxon>Bacteria</taxon>
        <taxon>Pseudomonadati</taxon>
        <taxon>Verrucomicrobiota</taxon>
        <taxon>Verrucomicrobiia</taxon>
        <taxon>Verrucomicrobiales</taxon>
        <taxon>Verrucomicrobiaceae</taxon>
        <taxon>Phragmitibacter</taxon>
    </lineage>
</organism>
<dbReference type="Pfam" id="PF13088">
    <property type="entry name" value="BNR_2"/>
    <property type="match status" value="1"/>
</dbReference>
<keyword evidence="1" id="KW-0732">Signal</keyword>
<dbReference type="Gene3D" id="2.120.10.10">
    <property type="match status" value="1"/>
</dbReference>
<dbReference type="InterPro" id="IPR036278">
    <property type="entry name" value="Sialidase_sf"/>
</dbReference>
<dbReference type="InterPro" id="IPR011040">
    <property type="entry name" value="Sialidase"/>
</dbReference>
<proteinExistence type="predicted"/>
<dbReference type="AlphaFoldDB" id="A0A5R8KCA5"/>
<dbReference type="SUPFAM" id="SSF50939">
    <property type="entry name" value="Sialidases"/>
    <property type="match status" value="1"/>
</dbReference>
<reference evidence="3 4" key="1">
    <citation type="submission" date="2019-05" db="EMBL/GenBank/DDBJ databases">
        <title>Verrucobacter flavum gen. nov., sp. nov. a new member of the family Verrucomicrobiaceae.</title>
        <authorList>
            <person name="Szuroczki S."/>
            <person name="Abbaszade G."/>
            <person name="Szabo A."/>
            <person name="Felfoldi T."/>
            <person name="Schumann P."/>
            <person name="Boka K."/>
            <person name="Keki Z."/>
            <person name="Toumi M."/>
            <person name="Toth E."/>
        </authorList>
    </citation>
    <scope>NUCLEOTIDE SEQUENCE [LARGE SCALE GENOMIC DNA]</scope>
    <source>
        <strain evidence="3 4">MG-N-17</strain>
    </source>
</reference>
<dbReference type="PANTHER" id="PTHR43752:SF2">
    <property type="entry name" value="BNR_ASP-BOX REPEAT FAMILY PROTEIN"/>
    <property type="match status" value="1"/>
</dbReference>
<evidence type="ECO:0000256" key="1">
    <source>
        <dbReference type="SAM" id="SignalP"/>
    </source>
</evidence>
<comment type="caution">
    <text evidence="3">The sequence shown here is derived from an EMBL/GenBank/DDBJ whole genome shotgun (WGS) entry which is preliminary data.</text>
</comment>
<feature type="chain" id="PRO_5024296929" evidence="1">
    <location>
        <begin position="21"/>
        <end position="369"/>
    </location>
</feature>